<gene>
    <name evidence="7" type="ORF">O9G_001232</name>
    <name evidence="8" type="ORF">ROZALSC1DRAFT_26584</name>
</gene>
<dbReference type="Gene3D" id="1.10.10.10">
    <property type="entry name" value="Winged helix-like DNA-binding domain superfamily/Winged helix DNA-binding domain"/>
    <property type="match status" value="1"/>
</dbReference>
<dbReference type="GO" id="GO:0005666">
    <property type="term" value="C:RNA polymerase III complex"/>
    <property type="evidence" value="ECO:0007669"/>
    <property type="project" value="UniProtKB-UniRule"/>
</dbReference>
<evidence type="ECO:0000259" key="6">
    <source>
        <dbReference type="Pfam" id="PF22536"/>
    </source>
</evidence>
<dbReference type="InterPro" id="IPR036388">
    <property type="entry name" value="WH-like_DNA-bd_sf"/>
</dbReference>
<dbReference type="InterPro" id="IPR039748">
    <property type="entry name" value="RPC3"/>
</dbReference>
<comment type="subcellular location">
    <subcellularLocation>
        <location evidence="1 5">Nucleus</location>
    </subcellularLocation>
</comment>
<name>A0A075AT78_ROZAC</name>
<evidence type="ECO:0000313" key="10">
    <source>
        <dbReference type="Proteomes" id="UP000281549"/>
    </source>
</evidence>
<dbReference type="STRING" id="988480.A0A075AT78"/>
<keyword evidence="4 5" id="KW-0539">Nucleus</keyword>
<evidence type="ECO:0000313" key="7">
    <source>
        <dbReference type="EMBL" id="EPZ33481.1"/>
    </source>
</evidence>
<dbReference type="PANTHER" id="PTHR12949:SF0">
    <property type="entry name" value="DNA-DIRECTED RNA POLYMERASE III SUBUNIT RPC3"/>
    <property type="match status" value="1"/>
</dbReference>
<evidence type="ECO:0000313" key="9">
    <source>
        <dbReference type="Proteomes" id="UP000030755"/>
    </source>
</evidence>
<dbReference type="Pfam" id="PF22536">
    <property type="entry name" value="WHD_POLR3C"/>
    <property type="match status" value="1"/>
</dbReference>
<dbReference type="EMBL" id="ML004913">
    <property type="protein sequence ID" value="RKP22038.1"/>
    <property type="molecule type" value="Genomic_DNA"/>
</dbReference>
<keyword evidence="3 5" id="KW-0804">Transcription</keyword>
<dbReference type="PANTHER" id="PTHR12949">
    <property type="entry name" value="RNA POLYMERASE III DNA DIRECTED -RELATED"/>
    <property type="match status" value="1"/>
</dbReference>
<proteinExistence type="inferred from homology"/>
<organism evidence="7 9">
    <name type="scientific">Rozella allomycis (strain CSF55)</name>
    <dbReference type="NCBI Taxonomy" id="988480"/>
    <lineage>
        <taxon>Eukaryota</taxon>
        <taxon>Fungi</taxon>
        <taxon>Fungi incertae sedis</taxon>
        <taxon>Cryptomycota</taxon>
        <taxon>Cryptomycota incertae sedis</taxon>
        <taxon>Rozella</taxon>
    </lineage>
</organism>
<keyword evidence="2 5" id="KW-0240">DNA-directed RNA polymerase</keyword>
<reference evidence="10" key="2">
    <citation type="journal article" date="2018" name="Nat. Microbiol.">
        <title>Leveraging single-cell genomics to expand the fungal tree of life.</title>
        <authorList>
            <person name="Ahrendt S.R."/>
            <person name="Quandt C.A."/>
            <person name="Ciobanu D."/>
            <person name="Clum A."/>
            <person name="Salamov A."/>
            <person name="Andreopoulos B."/>
            <person name="Cheng J.F."/>
            <person name="Woyke T."/>
            <person name="Pelin A."/>
            <person name="Henrissat B."/>
            <person name="Reynolds N.K."/>
            <person name="Benny G.L."/>
            <person name="Smith M.E."/>
            <person name="James T.Y."/>
            <person name="Grigoriev I.V."/>
        </authorList>
    </citation>
    <scope>NUCLEOTIDE SEQUENCE [LARGE SCALE GENOMIC DNA]</scope>
    <source>
        <strain evidence="10">CSF55</strain>
    </source>
</reference>
<evidence type="ECO:0000256" key="5">
    <source>
        <dbReference type="RuleBase" id="RU367076"/>
    </source>
</evidence>
<comment type="similarity">
    <text evidence="5">Belongs to the RNA polymerase beta chain family.</text>
</comment>
<dbReference type="Proteomes" id="UP000030755">
    <property type="component" value="Unassembled WGS sequence"/>
</dbReference>
<feature type="domain" description="DNA-directed RNA polymerase III subunit RPC3 winged-helix" evidence="6">
    <location>
        <begin position="226"/>
        <end position="298"/>
    </location>
</feature>
<reference evidence="8" key="3">
    <citation type="submission" date="2018-08" db="EMBL/GenBank/DDBJ databases">
        <title>Leveraging single-cell genomics to expand the Fungal Tree of Life.</title>
        <authorList>
            <consortium name="DOE Joint Genome Institute"/>
            <person name="Ahrendt S.R."/>
            <person name="Quandt C.A."/>
            <person name="Ciobanu D."/>
            <person name="Clum A."/>
            <person name="Salamov A."/>
            <person name="Andreopoulos B."/>
            <person name="Cheng J.-F."/>
            <person name="Woyke T."/>
            <person name="Pelin A."/>
            <person name="Henrissat B."/>
            <person name="Reynolds N."/>
            <person name="Benny G.L."/>
            <person name="Smith M.E."/>
            <person name="James T.Y."/>
            <person name="Grigoriev I.V."/>
        </authorList>
    </citation>
    <scope>NUCLEOTIDE SEQUENCE</scope>
    <source>
        <strain evidence="8">CSF55</strain>
    </source>
</reference>
<comment type="function">
    <text evidence="5">DNA-dependent RNA polymerase catalyzes the transcription of DNA into RNA using the four ribonucleoside triphosphates as substrates. Specific core component of RNA polymerase III which synthesizes small RNAs, such as 5S rRNA and tRNAs.</text>
</comment>
<evidence type="ECO:0000256" key="1">
    <source>
        <dbReference type="ARBA" id="ARBA00004123"/>
    </source>
</evidence>
<evidence type="ECO:0000256" key="4">
    <source>
        <dbReference type="ARBA" id="ARBA00023242"/>
    </source>
</evidence>
<dbReference type="HOGENOM" id="CLU_719921_0_0_1"/>
<reference evidence="7 9" key="1">
    <citation type="journal article" date="2013" name="Curr. Biol.">
        <title>Shared signatures of parasitism and phylogenomics unite Cryptomycota and microsporidia.</title>
        <authorList>
            <person name="James T.Y."/>
            <person name="Pelin A."/>
            <person name="Bonen L."/>
            <person name="Ahrendt S."/>
            <person name="Sain D."/>
            <person name="Corradi N."/>
            <person name="Stajich J.E."/>
        </authorList>
    </citation>
    <scope>NUCLEOTIDE SEQUENCE [LARGE SCALE GENOMIC DNA]</scope>
    <source>
        <strain evidence="7 9">CSF55</strain>
        <strain evidence="7 9">CSF55</strain>
    </source>
</reference>
<comment type="subunit">
    <text evidence="5">Component of the RNA polymerase III (Pol III) complex consisting of 17 subunits.</text>
</comment>
<dbReference type="AlphaFoldDB" id="A0A075AT78"/>
<accession>A0A075AT78</accession>
<evidence type="ECO:0000313" key="8">
    <source>
        <dbReference type="EMBL" id="RKP22038.1"/>
    </source>
</evidence>
<keyword evidence="9" id="KW-1185">Reference proteome</keyword>
<dbReference type="InterPro" id="IPR055207">
    <property type="entry name" value="POLR3C_WHD"/>
</dbReference>
<dbReference type="OrthoDB" id="272392at2759"/>
<dbReference type="GO" id="GO:0003697">
    <property type="term" value="F:single-stranded DNA binding"/>
    <property type="evidence" value="ECO:0007669"/>
    <property type="project" value="UniProtKB-UniRule"/>
</dbReference>
<dbReference type="EMBL" id="KE561054">
    <property type="protein sequence ID" value="EPZ33481.1"/>
    <property type="molecule type" value="Genomic_DNA"/>
</dbReference>
<evidence type="ECO:0000256" key="3">
    <source>
        <dbReference type="ARBA" id="ARBA00023163"/>
    </source>
</evidence>
<protein>
    <recommendedName>
        <fullName evidence="5">DNA-directed RNA polymerase III subunit RPC3</fullName>
        <shortName evidence="5">RNA polymerase III subunit C3</shortName>
    </recommendedName>
</protein>
<evidence type="ECO:0000256" key="2">
    <source>
        <dbReference type="ARBA" id="ARBA00022478"/>
    </source>
</evidence>
<dbReference type="Proteomes" id="UP000281549">
    <property type="component" value="Unassembled WGS sequence"/>
</dbReference>
<sequence length="384" mass="45008">MDFSWNTERCLQRVRIPLYLSIVRKIFGNEEYKLLLNVFVNHRVPLAKVEDDKNALERLLKTGILKIFTAKLDLDDDREDLKEELSKKRSLENADDRITKKGVGVVLENVEYVAVEYSCLDDYVFLEELVKSVEERLSDMGLMRSIVNLLYSKGSIGRSISYDQIRVHCKNEKQFKLVDKLEDLLAHLCHENTPFLKMIDRSGGGVYIINVTFGQEYLKKKFALGVINSKFDSLSVRMIRVLLDKGYLEEKQVSKYSMMPNKDVRERLYKLLKHNYVHLQEVPKTPERVINKMFFLWGCDLPKLYQAISKECANGIAKLKQKLLSELKLHDALIQKLERKDVQYNSLLLHSSEQEMWKKLKKTLNHLEISSIELEKMRLIFNLR</sequence>